<feature type="repeat" description="ANK" evidence="3">
    <location>
        <begin position="56"/>
        <end position="88"/>
    </location>
</feature>
<sequence length="447" mass="48315">MPHIPGFGNRHKIIFQPEIRYCIPTDSIHAAVFRGDFSSFVSLLSPTTINLPTAQEGATPLHVAAVANHLDIVRKLLRCGANPSATDKNGETPLHAAAEHGNCVIVLELLRAGADPAKTDANGETPFFLAYRCRQKAVLKALSQPRQSVSPDLQEKRLALFARAAAAEIAPVSPVSPATAGRGGPGSWPALSQADKERWLAIALNWDAQAADAMCARLGKQLLLVADEAGRTAAHRAAAQGCVVAIECLALAGGDLGAKDSEGRTPLHWAVIGDHVPAAVCLLENGASPNECDKEGRSPLHYAAAFAYLDAASCLVSHGSDVMLKDKTGKTALDWAKEEGNVSILRLFESLQFGESNSSDKDATWQNFEEEEFPHSFLCPITQDVMVDPVTAEDGHSYERIAIERWFQRCHTSPLTNLPIKTKLVPNAFLKNEIAQWLARRLETQYL</sequence>
<reference evidence="5" key="1">
    <citation type="submission" date="2014-05" db="EMBL/GenBank/DDBJ databases">
        <title>The transcriptome of the halophilic microalga Tetraselmis sp. GSL018 isolated from the Great Salt Lake, Utah.</title>
        <authorList>
            <person name="Jinkerson R.E."/>
            <person name="D'Adamo S."/>
            <person name="Posewitz M.C."/>
        </authorList>
    </citation>
    <scope>NUCLEOTIDE SEQUENCE</scope>
    <source>
        <strain evidence="5">GSL018</strain>
    </source>
</reference>
<keyword evidence="2 3" id="KW-0040">ANK repeat</keyword>
<evidence type="ECO:0000259" key="4">
    <source>
        <dbReference type="PROSITE" id="PS51698"/>
    </source>
</evidence>
<dbReference type="SMART" id="SM00248">
    <property type="entry name" value="ANK"/>
    <property type="match status" value="7"/>
</dbReference>
<feature type="repeat" description="ANK" evidence="3">
    <location>
        <begin position="89"/>
        <end position="121"/>
    </location>
</feature>
<dbReference type="SUPFAM" id="SSF57850">
    <property type="entry name" value="RING/U-box"/>
    <property type="match status" value="1"/>
</dbReference>
<feature type="repeat" description="ANK" evidence="3">
    <location>
        <begin position="262"/>
        <end position="294"/>
    </location>
</feature>
<dbReference type="UniPathway" id="UPA00143"/>
<dbReference type="SMART" id="SM00504">
    <property type="entry name" value="Ubox"/>
    <property type="match status" value="1"/>
</dbReference>
<dbReference type="PRINTS" id="PR01415">
    <property type="entry name" value="ANKYRIN"/>
</dbReference>
<feature type="repeat" description="ANK" evidence="3">
    <location>
        <begin position="295"/>
        <end position="327"/>
    </location>
</feature>
<accession>A0A061S2R5</accession>
<dbReference type="PROSITE" id="PS50088">
    <property type="entry name" value="ANK_REPEAT"/>
    <property type="match status" value="4"/>
</dbReference>
<evidence type="ECO:0000256" key="1">
    <source>
        <dbReference type="ARBA" id="ARBA00022737"/>
    </source>
</evidence>
<organism evidence="5">
    <name type="scientific">Tetraselmis sp. GSL018</name>
    <dbReference type="NCBI Taxonomy" id="582737"/>
    <lineage>
        <taxon>Eukaryota</taxon>
        <taxon>Viridiplantae</taxon>
        <taxon>Chlorophyta</taxon>
        <taxon>core chlorophytes</taxon>
        <taxon>Chlorodendrophyceae</taxon>
        <taxon>Chlorodendrales</taxon>
        <taxon>Chlorodendraceae</taxon>
        <taxon>Tetraselmis</taxon>
    </lineage>
</organism>
<feature type="domain" description="U-box" evidence="4">
    <location>
        <begin position="372"/>
        <end position="444"/>
    </location>
</feature>
<dbReference type="Pfam" id="PF04564">
    <property type="entry name" value="U-box"/>
    <property type="match status" value="1"/>
</dbReference>
<evidence type="ECO:0000313" key="5">
    <source>
        <dbReference type="EMBL" id="JAC77175.1"/>
    </source>
</evidence>
<dbReference type="InterPro" id="IPR036770">
    <property type="entry name" value="Ankyrin_rpt-contain_sf"/>
</dbReference>
<dbReference type="PROSITE" id="PS50297">
    <property type="entry name" value="ANK_REP_REGION"/>
    <property type="match status" value="4"/>
</dbReference>
<dbReference type="Pfam" id="PF12796">
    <property type="entry name" value="Ank_2"/>
    <property type="match status" value="2"/>
</dbReference>
<dbReference type="PANTHER" id="PTHR24178">
    <property type="entry name" value="MOLTING PROTEIN MLT-4"/>
    <property type="match status" value="1"/>
</dbReference>
<gene>
    <name evidence="5" type="ORF">TSPGSL018_18348</name>
</gene>
<evidence type="ECO:0000256" key="2">
    <source>
        <dbReference type="ARBA" id="ARBA00023043"/>
    </source>
</evidence>
<name>A0A061S2R5_9CHLO</name>
<dbReference type="AlphaFoldDB" id="A0A061S2R5"/>
<dbReference type="Gene3D" id="3.30.40.10">
    <property type="entry name" value="Zinc/RING finger domain, C3HC4 (zinc finger)"/>
    <property type="match status" value="1"/>
</dbReference>
<dbReference type="InterPro" id="IPR003613">
    <property type="entry name" value="Ubox_domain"/>
</dbReference>
<dbReference type="SUPFAM" id="SSF48403">
    <property type="entry name" value="Ankyrin repeat"/>
    <property type="match status" value="1"/>
</dbReference>
<keyword evidence="1" id="KW-0677">Repeat</keyword>
<proteinExistence type="predicted"/>
<dbReference type="CDD" id="cd16655">
    <property type="entry name" value="RING-Ubox_WDSUB1-like"/>
    <property type="match status" value="1"/>
</dbReference>
<dbReference type="GO" id="GO:0016567">
    <property type="term" value="P:protein ubiquitination"/>
    <property type="evidence" value="ECO:0007669"/>
    <property type="project" value="UniProtKB-UniPathway"/>
</dbReference>
<dbReference type="InterPro" id="IPR002110">
    <property type="entry name" value="Ankyrin_rpt"/>
</dbReference>
<evidence type="ECO:0000256" key="3">
    <source>
        <dbReference type="PROSITE-ProRule" id="PRU00023"/>
    </source>
</evidence>
<dbReference type="GO" id="GO:0004842">
    <property type="term" value="F:ubiquitin-protein transferase activity"/>
    <property type="evidence" value="ECO:0007669"/>
    <property type="project" value="InterPro"/>
</dbReference>
<dbReference type="GO" id="GO:1904108">
    <property type="term" value="P:protein localization to ciliary inversin compartment"/>
    <property type="evidence" value="ECO:0007669"/>
    <property type="project" value="TreeGrafter"/>
</dbReference>
<dbReference type="PROSITE" id="PS51698">
    <property type="entry name" value="U_BOX"/>
    <property type="match status" value="1"/>
</dbReference>
<dbReference type="EMBL" id="GBEZ01008363">
    <property type="protein sequence ID" value="JAC77175.1"/>
    <property type="molecule type" value="Transcribed_RNA"/>
</dbReference>
<dbReference type="Gene3D" id="1.25.40.20">
    <property type="entry name" value="Ankyrin repeat-containing domain"/>
    <property type="match status" value="3"/>
</dbReference>
<protein>
    <submittedName>
        <fullName evidence="5">Achain crystal structure of engineered northeast structural genomics consortium target</fullName>
    </submittedName>
</protein>
<dbReference type="InterPro" id="IPR013083">
    <property type="entry name" value="Znf_RING/FYVE/PHD"/>
</dbReference>
<dbReference type="GO" id="GO:0005929">
    <property type="term" value="C:cilium"/>
    <property type="evidence" value="ECO:0007669"/>
    <property type="project" value="TreeGrafter"/>
</dbReference>